<dbReference type="Proteomes" id="UP000033109">
    <property type="component" value="Chromosome"/>
</dbReference>
<keyword evidence="1" id="KW-0732">Signal</keyword>
<gene>
    <name evidence="2" type="ORF">PKOR_01875</name>
</gene>
<accession>A0A0E3ZD81</accession>
<dbReference type="KEGG" id="pko:PKOR_01875"/>
<dbReference type="PATRIC" id="fig|400092.3.peg.422"/>
<name>A0A0E3ZD81_9BACT</name>
<feature type="signal peptide" evidence="1">
    <location>
        <begin position="1"/>
        <end position="23"/>
    </location>
</feature>
<sequence length="1127" mass="126242">MKKNLMLFSLCCWFALLTSERGAAQSFDVFNAEKRLTPSPTAASLGSYGGMNVKKSTGGIGKSIPLFQLQQGAISYAPTLEYFSTGTRVNDWGGQLGIGWTDSFTGVIQRTVRGVPDEYASQRGAVTPDRLTGYTQEGLDYLEEVYVGLENSAGHDSEYDVFSFNVFGQSGDFIIKDGEALLLNHQQGVSIEVLSTFPYTFTLTNSDGTKYSFGINSDIEYTQYDNDNACDDGANPNPSLPTAWFLSKVESPYNDVVHFTYNTVSYSYMYDYNEFYDMKNGIEAGDGFLNDNSHYTYFASMNCSRYKVTTTKYLVAVTGLGFSLAFNYDDRQDLYGAKLLKTVSLYGSGGLLKKQASLGYDKVVSTKAMEPQLAATISASEDLGTLKTRYFLTSLEIGGSDGLPVQKYGFSYISPEELPHRFSFSQDLVGYYNAKGGQGFTPAKEADYFLQYESGGSLLHWKSYVKTSDRTPGAASRFGMLNEVVYPTGGTESIVYEQNTYTTTKEVLEPATQEEFFVNNNPNLTEITSEAIRVPYGQEVRLSVYTGYANGEYPYDNDGSLHRVEFQLWDVTNNRVVWIPGNNSSGIVTRKLYEQYIESISLSPDTDYELRASLYGEGTTLEYILNYSSEVRQVLVDEPYYGQRVKQVTTNSLYSPPIVKAYSYKSFDQVEHNLVYSEKTSSHISNERSGFGSYYYTEIYEPCGQGSDCLPSPRIIKRYRLSSKSRFDISPYGGFHIIYSCVTEFQDQGSTSFIASEYTVESNEATTRIIGDFTPSVPMTNIGWTNGLESKRYHGSLTDGEYSIAKEQAWFYSGWITSPQTINNYVVHRAFKPSATYNDMEMNYAPYTVYLYPLYSRWYQLTSVSEKHYFADGQTTSTVSSTTSYSYNEKDKLLAEEETTSSRGESLTKRLRRPRYMIDAGLDPQGVYQAMVGKNMLTPVVEEIHLNNNRQLSLTRTNYYSPHTGIYAPAYVETQVEQHPAEIRFRYHGYDEQGNVLSASAADGPTTCYVWGYGGQKLIAKVDNIPYATLASVLGGEASIRAFRDRLHPTDAEVESFLAPLRTATSLAEAMVTTFTYDPLVGMSSAADPNNVRTYFIYDSFGRLAHIKDNAGNITNMYDYHYQGEGI</sequence>
<dbReference type="HOGENOM" id="CLU_006833_0_0_10"/>
<protein>
    <recommendedName>
        <fullName evidence="4">Sugar-binding protein</fullName>
    </recommendedName>
</protein>
<dbReference type="AlphaFoldDB" id="A0A0E3ZD81"/>
<evidence type="ECO:0008006" key="4">
    <source>
        <dbReference type="Google" id="ProtNLM"/>
    </source>
</evidence>
<evidence type="ECO:0000256" key="1">
    <source>
        <dbReference type="SAM" id="SignalP"/>
    </source>
</evidence>
<dbReference type="STRING" id="400092.PKOR_01875"/>
<reference evidence="2 3" key="1">
    <citation type="journal article" date="2015" name="Sci. Rep.">
        <title>Unraveling adaptation of Pontibacter korlensis to radiation and infertility in desert through complete genome and comparative transcriptomic analysis.</title>
        <authorList>
            <person name="Dai J."/>
            <person name="Dai W."/>
            <person name="Qiu C."/>
            <person name="Yang Z."/>
            <person name="Zhang Y."/>
            <person name="Zhou M."/>
            <person name="Zhang L."/>
            <person name="Fang C."/>
            <person name="Gao Q."/>
            <person name="Yang Q."/>
            <person name="Li X."/>
            <person name="Wang Z."/>
            <person name="Wang Z."/>
            <person name="Jia Z."/>
            <person name="Chen X."/>
        </authorList>
    </citation>
    <scope>NUCLEOTIDE SEQUENCE [LARGE SCALE GENOMIC DNA]</scope>
    <source>
        <strain evidence="2 3">X14-1T</strain>
    </source>
</reference>
<dbReference type="EMBL" id="CP009621">
    <property type="protein sequence ID" value="AKD02115.1"/>
    <property type="molecule type" value="Genomic_DNA"/>
</dbReference>
<feature type="chain" id="PRO_5002416846" description="Sugar-binding protein" evidence="1">
    <location>
        <begin position="24"/>
        <end position="1127"/>
    </location>
</feature>
<evidence type="ECO:0000313" key="3">
    <source>
        <dbReference type="Proteomes" id="UP000033109"/>
    </source>
</evidence>
<proteinExistence type="predicted"/>
<evidence type="ECO:0000313" key="2">
    <source>
        <dbReference type="EMBL" id="AKD02115.1"/>
    </source>
</evidence>
<organism evidence="2 3">
    <name type="scientific">Pontibacter korlensis</name>
    <dbReference type="NCBI Taxonomy" id="400092"/>
    <lineage>
        <taxon>Bacteria</taxon>
        <taxon>Pseudomonadati</taxon>
        <taxon>Bacteroidota</taxon>
        <taxon>Cytophagia</taxon>
        <taxon>Cytophagales</taxon>
        <taxon>Hymenobacteraceae</taxon>
        <taxon>Pontibacter</taxon>
    </lineage>
</organism>
<keyword evidence="3" id="KW-1185">Reference proteome</keyword>